<feature type="compositionally biased region" description="Pro residues" evidence="5">
    <location>
        <begin position="29"/>
        <end position="41"/>
    </location>
</feature>
<dbReference type="CDD" id="cd07023">
    <property type="entry name" value="S49_Sppa_N_C"/>
    <property type="match status" value="1"/>
</dbReference>
<evidence type="ECO:0000256" key="5">
    <source>
        <dbReference type="SAM" id="MobiDB-lite"/>
    </source>
</evidence>
<gene>
    <name evidence="8" type="ORF">K8V15_11640</name>
</gene>
<dbReference type="InterPro" id="IPR002142">
    <property type="entry name" value="Peptidase_S49"/>
</dbReference>
<feature type="region of interest" description="Disordered" evidence="5">
    <location>
        <begin position="1"/>
        <end position="44"/>
    </location>
</feature>
<dbReference type="PANTHER" id="PTHR42987">
    <property type="entry name" value="PEPTIDASE S49"/>
    <property type="match status" value="1"/>
</dbReference>
<evidence type="ECO:0000313" key="9">
    <source>
        <dbReference type="Proteomes" id="UP000712713"/>
    </source>
</evidence>
<keyword evidence="6" id="KW-1133">Transmembrane helix</keyword>
<reference evidence="8" key="2">
    <citation type="submission" date="2021-09" db="EMBL/GenBank/DDBJ databases">
        <authorList>
            <person name="Gilroy R."/>
        </authorList>
    </citation>
    <scope>NUCLEOTIDE SEQUENCE</scope>
    <source>
        <strain evidence="8">ChiGjej3B3-7470</strain>
    </source>
</reference>
<dbReference type="InterPro" id="IPR029045">
    <property type="entry name" value="ClpP/crotonase-like_dom_sf"/>
</dbReference>
<evidence type="ECO:0000256" key="1">
    <source>
        <dbReference type="ARBA" id="ARBA00008683"/>
    </source>
</evidence>
<evidence type="ECO:0000256" key="6">
    <source>
        <dbReference type="SAM" id="Phobius"/>
    </source>
</evidence>
<dbReference type="Pfam" id="PF01343">
    <property type="entry name" value="Peptidase_S49"/>
    <property type="match status" value="1"/>
</dbReference>
<keyword evidence="6" id="KW-0472">Membrane</keyword>
<organism evidence="8 9">
    <name type="scientific">Tessaracoccus flavescens</name>
    <dbReference type="NCBI Taxonomy" id="399497"/>
    <lineage>
        <taxon>Bacteria</taxon>
        <taxon>Bacillati</taxon>
        <taxon>Actinomycetota</taxon>
        <taxon>Actinomycetes</taxon>
        <taxon>Propionibacteriales</taxon>
        <taxon>Propionibacteriaceae</taxon>
        <taxon>Tessaracoccus</taxon>
    </lineage>
</organism>
<dbReference type="EMBL" id="DYZF01000292">
    <property type="protein sequence ID" value="HJE52607.1"/>
    <property type="molecule type" value="Genomic_DNA"/>
</dbReference>
<dbReference type="SUPFAM" id="SSF52096">
    <property type="entry name" value="ClpP/crotonase"/>
    <property type="match status" value="1"/>
</dbReference>
<proteinExistence type="inferred from homology"/>
<evidence type="ECO:0000259" key="7">
    <source>
        <dbReference type="Pfam" id="PF01343"/>
    </source>
</evidence>
<feature type="compositionally biased region" description="Low complexity" evidence="5">
    <location>
        <begin position="14"/>
        <end position="28"/>
    </location>
</feature>
<keyword evidence="6" id="KW-0812">Transmembrane</keyword>
<evidence type="ECO:0000313" key="8">
    <source>
        <dbReference type="EMBL" id="HJE52607.1"/>
    </source>
</evidence>
<comment type="caution">
    <text evidence="8">The sequence shown here is derived from an EMBL/GenBank/DDBJ whole genome shotgun (WGS) entry which is preliminary data.</text>
</comment>
<dbReference type="Gene3D" id="3.90.226.10">
    <property type="entry name" value="2-enoyl-CoA Hydratase, Chain A, domain 1"/>
    <property type="match status" value="1"/>
</dbReference>
<comment type="similarity">
    <text evidence="1">Belongs to the peptidase S49 family.</text>
</comment>
<dbReference type="PANTHER" id="PTHR42987:SF4">
    <property type="entry name" value="PROTEASE SOHB-RELATED"/>
    <property type="match status" value="1"/>
</dbReference>
<keyword evidence="3" id="KW-0378">Hydrolase</keyword>
<name>A0A921EQ63_9ACTN</name>
<evidence type="ECO:0000256" key="2">
    <source>
        <dbReference type="ARBA" id="ARBA00022670"/>
    </source>
</evidence>
<evidence type="ECO:0000256" key="4">
    <source>
        <dbReference type="ARBA" id="ARBA00022825"/>
    </source>
</evidence>
<reference evidence="8" key="1">
    <citation type="journal article" date="2021" name="PeerJ">
        <title>Extensive microbial diversity within the chicken gut microbiome revealed by metagenomics and culture.</title>
        <authorList>
            <person name="Gilroy R."/>
            <person name="Ravi A."/>
            <person name="Getino M."/>
            <person name="Pursley I."/>
            <person name="Horton D.L."/>
            <person name="Alikhan N.F."/>
            <person name="Baker D."/>
            <person name="Gharbi K."/>
            <person name="Hall N."/>
            <person name="Watson M."/>
            <person name="Adriaenssens E.M."/>
            <person name="Foster-Nyarko E."/>
            <person name="Jarju S."/>
            <person name="Secka A."/>
            <person name="Antonio M."/>
            <person name="Oren A."/>
            <person name="Chaudhuri R.R."/>
            <person name="La Ragione R."/>
            <person name="Hildebrand F."/>
            <person name="Pallen M.J."/>
        </authorList>
    </citation>
    <scope>NUCLEOTIDE SEQUENCE</scope>
    <source>
        <strain evidence="8">ChiGjej3B3-7470</strain>
    </source>
</reference>
<feature type="domain" description="Peptidase S49" evidence="7">
    <location>
        <begin position="177"/>
        <end position="336"/>
    </location>
</feature>
<dbReference type="GO" id="GO:0006508">
    <property type="term" value="P:proteolysis"/>
    <property type="evidence" value="ECO:0007669"/>
    <property type="project" value="UniProtKB-KW"/>
</dbReference>
<dbReference type="Proteomes" id="UP000712713">
    <property type="component" value="Unassembled WGS sequence"/>
</dbReference>
<dbReference type="Gene3D" id="6.20.330.10">
    <property type="match status" value="1"/>
</dbReference>
<evidence type="ECO:0000256" key="3">
    <source>
        <dbReference type="ARBA" id="ARBA00022801"/>
    </source>
</evidence>
<sequence>MTDQPTNNFPPPAAGDRAADPGQARPAAPQAPQPSYGPPRKQPSAFARGFGLGSGFAIGASLAGAIAAIVFTLILMLVGAGALLSGAGATTTTQLAPLWGSGSAKVRAIPISGAILSDVSDGSLLTGGTYGNEIAAQIDNLADDEAEALVLLVNTPGGSIGGSKAISDAVERYQERTGKMAFVHVTSMSASGGVYATASADEIIADHGALVGSIGVIFGPFMQYDGVVATSGNILESGVTTTGGITSEYLSAGTGKDFGNPYRPITAEERTHYQTGLANEYDNFVNHVADHRGIPAATIKNELGAHLFDTKRAEEVGLTDGTMSREDFYFHVAETVGIDPADMTVEAVRAPSAWEALLGAERADGTAPKADQGDGIVPGVSAAFCEARQPLAFAGDLASVCG</sequence>
<protein>
    <submittedName>
        <fullName evidence="8">S49 family peptidase</fullName>
    </submittedName>
</protein>
<dbReference type="AlphaFoldDB" id="A0A921EQ63"/>
<keyword evidence="4" id="KW-0720">Serine protease</keyword>
<dbReference type="InterPro" id="IPR047272">
    <property type="entry name" value="S49_SppA_C"/>
</dbReference>
<accession>A0A921EQ63</accession>
<feature type="transmembrane region" description="Helical" evidence="6">
    <location>
        <begin position="50"/>
        <end position="83"/>
    </location>
</feature>
<dbReference type="GO" id="GO:0008236">
    <property type="term" value="F:serine-type peptidase activity"/>
    <property type="evidence" value="ECO:0007669"/>
    <property type="project" value="UniProtKB-KW"/>
</dbReference>
<keyword evidence="2" id="KW-0645">Protease</keyword>